<dbReference type="Pfam" id="PF11838">
    <property type="entry name" value="ERAP1_C"/>
    <property type="match status" value="1"/>
</dbReference>
<dbReference type="InterPro" id="IPR001930">
    <property type="entry name" value="Peptidase_M1"/>
</dbReference>
<evidence type="ECO:0000256" key="10">
    <source>
        <dbReference type="PIRSR" id="PIRSR634016-4"/>
    </source>
</evidence>
<dbReference type="Gene3D" id="1.25.50.20">
    <property type="match status" value="1"/>
</dbReference>
<reference evidence="15 16" key="1">
    <citation type="journal article" date="2018" name="Sci. Rep.">
        <title>Genomic signatures of local adaptation to the degree of environmental predictability in rotifers.</title>
        <authorList>
            <person name="Franch-Gras L."/>
            <person name="Hahn C."/>
            <person name="Garcia-Roger E.M."/>
            <person name="Carmona M.J."/>
            <person name="Serra M."/>
            <person name="Gomez A."/>
        </authorList>
    </citation>
    <scope>NUCLEOTIDE SEQUENCE [LARGE SCALE GENOMIC DNA]</scope>
    <source>
        <strain evidence="15">HYR1</strain>
    </source>
</reference>
<dbReference type="Gene3D" id="2.60.40.1730">
    <property type="entry name" value="tricorn interacting facor f3 domain"/>
    <property type="match status" value="1"/>
</dbReference>
<dbReference type="SUPFAM" id="SSF55486">
    <property type="entry name" value="Metalloproteases ('zincins'), catalytic domain"/>
    <property type="match status" value="1"/>
</dbReference>
<evidence type="ECO:0000256" key="2">
    <source>
        <dbReference type="ARBA" id="ARBA00022438"/>
    </source>
</evidence>
<dbReference type="STRING" id="10195.A0A3M7S2X0"/>
<feature type="binding site" evidence="9">
    <location>
        <position position="299"/>
    </location>
    <ligand>
        <name>Zn(2+)</name>
        <dbReference type="ChEBI" id="CHEBI:29105"/>
        <note>catalytic</note>
    </ligand>
</feature>
<dbReference type="GO" id="GO:0005615">
    <property type="term" value="C:extracellular space"/>
    <property type="evidence" value="ECO:0007669"/>
    <property type="project" value="TreeGrafter"/>
</dbReference>
<dbReference type="GO" id="GO:0005737">
    <property type="term" value="C:cytoplasm"/>
    <property type="evidence" value="ECO:0007669"/>
    <property type="project" value="TreeGrafter"/>
</dbReference>
<dbReference type="FunFam" id="2.60.40.1730:FF:000002">
    <property type="entry name" value="Aminopeptidase"/>
    <property type="match status" value="1"/>
</dbReference>
<dbReference type="InterPro" id="IPR014782">
    <property type="entry name" value="Peptidase_M1_dom"/>
</dbReference>
<sequence>MSRIETDLRQFGRLKKNILPINYNLSILPNFDNFKFTGTVKIEINIIEETDVIEIHSLELKLTSVKILSQNEEFPCSTIIEAPNCESVDICFARKISKGISFLKINFEGILNENLTGFYKTKCLDNNGHELIAAVTQFEAAYARKAFPCFDEPSMKATFDICIIAERTKTVLSNMPLREIKPYEIDPKFSMFFFDRTVKMSTYLVAFIVGDYDYVEAMDELGTKIRVYTPKTKTEMGKFSLEIAVKAVPFFTKFFGIQYPLPKLDLVALNDVEIESLLLIDPKKFSVQTRSEVALVVAHEIAHQWFGNLVTMKWWTDLWLNEGFATWIEYLCIDFCFPNWNIWSLYATDHLYRAFNLDALKSSHPIEVDVGPPSEINQIFDSISYCKGSAILRMLNHYVGKDCFIKGLNNYLEKFKFSNATSDDLWDEIDLASKRSVKKMMQVWTKVQGYPVVYVSVKLGSNRETILSLSQKKFSANPEGSGDGQIWNIPISIVTRSSYPKIYTTLVLDKKENKVDLGEIPEQDWIKLNADNIGFFKVFYPHDMLQKFFAHSSDTSLLGSVLDRYGIINDAFSFVFSGELKASELLKMLKQFRFESDVHVWITIFKNLNFMIKCVLDQPYWDKFKDYIEDLLASLKKKIGFDLKQDEDDLQKFLKENILYMLAKIDDPDFKQFALNAFNERNNVPIPADLQKPIFTSVLRNGNTDIVNDLISLYKESSIPEEKEKIAILLGEVIAAESIELVLKFSISNLVTLEETVFILVSLGKNSTNKISLDLTWKFIKNNWDLFVERYADSVILGRLLKPIIECFSSESSLNDVKTFFLDNPCPQADQSIEQAIESIKSNIYFLSMQNKDLDTFFS</sequence>
<comment type="cofactor">
    <cofactor evidence="9 11">
        <name>Zn(2+)</name>
        <dbReference type="ChEBI" id="CHEBI:29105"/>
    </cofactor>
    <text evidence="9 11">Binds 1 zinc ion per subunit.</text>
</comment>
<keyword evidence="5 11" id="KW-0378">Hydrolase</keyword>
<dbReference type="GO" id="GO:0016020">
    <property type="term" value="C:membrane"/>
    <property type="evidence" value="ECO:0007669"/>
    <property type="project" value="TreeGrafter"/>
</dbReference>
<dbReference type="InterPro" id="IPR034016">
    <property type="entry name" value="M1_APN-typ"/>
</dbReference>
<keyword evidence="3 11" id="KW-0645">Protease</keyword>
<feature type="domain" description="Aminopeptidase N-like N-terminal" evidence="14">
    <location>
        <begin position="20"/>
        <end position="204"/>
    </location>
</feature>
<dbReference type="Pfam" id="PF17900">
    <property type="entry name" value="Peptidase_M1_N"/>
    <property type="match status" value="1"/>
</dbReference>
<dbReference type="AlphaFoldDB" id="A0A3M7S2X0"/>
<dbReference type="InterPro" id="IPR042097">
    <property type="entry name" value="Aminopeptidase_N-like_N_sf"/>
</dbReference>
<feature type="binding site" evidence="9">
    <location>
        <position position="303"/>
    </location>
    <ligand>
        <name>Zn(2+)</name>
        <dbReference type="ChEBI" id="CHEBI:29105"/>
        <note>catalytic</note>
    </ligand>
</feature>
<keyword evidence="16" id="KW-1185">Reference proteome</keyword>
<dbReference type="FunFam" id="1.10.390.10:FF:000001">
    <property type="entry name" value="Aminopeptidase"/>
    <property type="match status" value="1"/>
</dbReference>
<organism evidence="15 16">
    <name type="scientific">Brachionus plicatilis</name>
    <name type="common">Marine rotifer</name>
    <name type="synonym">Brachionus muelleri</name>
    <dbReference type="NCBI Taxonomy" id="10195"/>
    <lineage>
        <taxon>Eukaryota</taxon>
        <taxon>Metazoa</taxon>
        <taxon>Spiralia</taxon>
        <taxon>Gnathifera</taxon>
        <taxon>Rotifera</taxon>
        <taxon>Eurotatoria</taxon>
        <taxon>Monogononta</taxon>
        <taxon>Pseudotrocha</taxon>
        <taxon>Ploima</taxon>
        <taxon>Brachionidae</taxon>
        <taxon>Brachionus</taxon>
    </lineage>
</organism>
<evidence type="ECO:0000259" key="12">
    <source>
        <dbReference type="Pfam" id="PF01433"/>
    </source>
</evidence>
<feature type="domain" description="Peptidase M1 membrane alanine aminopeptidase" evidence="12">
    <location>
        <begin position="239"/>
        <end position="444"/>
    </location>
</feature>
<dbReference type="GO" id="GO:0043171">
    <property type="term" value="P:peptide catabolic process"/>
    <property type="evidence" value="ECO:0007669"/>
    <property type="project" value="TreeGrafter"/>
</dbReference>
<evidence type="ECO:0000259" key="14">
    <source>
        <dbReference type="Pfam" id="PF17900"/>
    </source>
</evidence>
<comment type="similarity">
    <text evidence="1 11">Belongs to the peptidase M1 family.</text>
</comment>
<dbReference type="SUPFAM" id="SSF63737">
    <property type="entry name" value="Leukotriene A4 hydrolase N-terminal domain"/>
    <property type="match status" value="1"/>
</dbReference>
<feature type="active site" description="Proton acceptor" evidence="8">
    <location>
        <position position="300"/>
    </location>
</feature>
<dbReference type="InterPro" id="IPR027268">
    <property type="entry name" value="Peptidase_M4/M1_CTD_sf"/>
</dbReference>
<name>A0A3M7S2X0_BRAPC</name>
<evidence type="ECO:0000256" key="4">
    <source>
        <dbReference type="ARBA" id="ARBA00022723"/>
    </source>
</evidence>
<dbReference type="EC" id="3.4.11.-" evidence="11"/>
<evidence type="ECO:0000259" key="13">
    <source>
        <dbReference type="Pfam" id="PF11838"/>
    </source>
</evidence>
<comment type="caution">
    <text evidence="15">The sequence shown here is derived from an EMBL/GenBank/DDBJ whole genome shotgun (WGS) entry which is preliminary data.</text>
</comment>
<dbReference type="InterPro" id="IPR045357">
    <property type="entry name" value="Aminopeptidase_N-like_N"/>
</dbReference>
<evidence type="ECO:0000256" key="6">
    <source>
        <dbReference type="ARBA" id="ARBA00022833"/>
    </source>
</evidence>
<proteinExistence type="inferred from homology"/>
<feature type="binding site" evidence="9">
    <location>
        <position position="322"/>
    </location>
    <ligand>
        <name>Zn(2+)</name>
        <dbReference type="ChEBI" id="CHEBI:29105"/>
        <note>catalytic</note>
    </ligand>
</feature>
<gene>
    <name evidence="15" type="ORF">BpHYR1_051101</name>
</gene>
<dbReference type="Gene3D" id="2.60.40.1910">
    <property type="match status" value="1"/>
</dbReference>
<evidence type="ECO:0000313" key="16">
    <source>
        <dbReference type="Proteomes" id="UP000276133"/>
    </source>
</evidence>
<evidence type="ECO:0000256" key="9">
    <source>
        <dbReference type="PIRSR" id="PIRSR634016-3"/>
    </source>
</evidence>
<dbReference type="GO" id="GO:0006508">
    <property type="term" value="P:proteolysis"/>
    <property type="evidence" value="ECO:0007669"/>
    <property type="project" value="UniProtKB-KW"/>
</dbReference>
<keyword evidence="4 9" id="KW-0479">Metal-binding</keyword>
<keyword evidence="7 11" id="KW-0482">Metalloprotease</keyword>
<dbReference type="InterPro" id="IPR024571">
    <property type="entry name" value="ERAP1-like_C_dom"/>
</dbReference>
<keyword evidence="2 11" id="KW-0031">Aminopeptidase</keyword>
<dbReference type="PANTHER" id="PTHR11533:SF174">
    <property type="entry name" value="PUROMYCIN-SENSITIVE AMINOPEPTIDASE-RELATED"/>
    <property type="match status" value="1"/>
</dbReference>
<evidence type="ECO:0000256" key="7">
    <source>
        <dbReference type="ARBA" id="ARBA00023049"/>
    </source>
</evidence>
<dbReference type="Proteomes" id="UP000276133">
    <property type="component" value="Unassembled WGS sequence"/>
</dbReference>
<dbReference type="GO" id="GO:0008270">
    <property type="term" value="F:zinc ion binding"/>
    <property type="evidence" value="ECO:0007669"/>
    <property type="project" value="UniProtKB-UniRule"/>
</dbReference>
<feature type="domain" description="ERAP1-like C-terminal" evidence="13">
    <location>
        <begin position="525"/>
        <end position="841"/>
    </location>
</feature>
<evidence type="ECO:0000256" key="5">
    <source>
        <dbReference type="ARBA" id="ARBA00022801"/>
    </source>
</evidence>
<dbReference type="Gene3D" id="1.10.390.10">
    <property type="entry name" value="Neutral Protease Domain 2"/>
    <property type="match status" value="1"/>
</dbReference>
<protein>
    <recommendedName>
        <fullName evidence="11">Aminopeptidase</fullName>
        <ecNumber evidence="11">3.4.11.-</ecNumber>
    </recommendedName>
</protein>
<evidence type="ECO:0000256" key="3">
    <source>
        <dbReference type="ARBA" id="ARBA00022670"/>
    </source>
</evidence>
<dbReference type="CDD" id="cd09601">
    <property type="entry name" value="M1_APN-Q_like"/>
    <property type="match status" value="1"/>
</dbReference>
<evidence type="ECO:0000313" key="15">
    <source>
        <dbReference type="EMBL" id="RNA29937.1"/>
    </source>
</evidence>
<evidence type="ECO:0000256" key="11">
    <source>
        <dbReference type="RuleBase" id="RU364040"/>
    </source>
</evidence>
<keyword evidence="6 9" id="KW-0862">Zinc</keyword>
<evidence type="ECO:0000256" key="1">
    <source>
        <dbReference type="ARBA" id="ARBA00010136"/>
    </source>
</evidence>
<dbReference type="Pfam" id="PF01433">
    <property type="entry name" value="Peptidase_M1"/>
    <property type="match status" value="1"/>
</dbReference>
<dbReference type="InterPro" id="IPR050344">
    <property type="entry name" value="Peptidase_M1_aminopeptidases"/>
</dbReference>
<dbReference type="PRINTS" id="PR00756">
    <property type="entry name" value="ALADIPTASE"/>
</dbReference>
<feature type="site" description="Transition state stabilizer" evidence="10">
    <location>
        <position position="385"/>
    </location>
</feature>
<dbReference type="GO" id="GO:0070006">
    <property type="term" value="F:metalloaminopeptidase activity"/>
    <property type="evidence" value="ECO:0007669"/>
    <property type="project" value="TreeGrafter"/>
</dbReference>
<accession>A0A3M7S2X0</accession>
<dbReference type="GO" id="GO:0042277">
    <property type="term" value="F:peptide binding"/>
    <property type="evidence" value="ECO:0007669"/>
    <property type="project" value="TreeGrafter"/>
</dbReference>
<dbReference type="PANTHER" id="PTHR11533">
    <property type="entry name" value="PROTEASE M1 ZINC METALLOPROTEASE"/>
    <property type="match status" value="1"/>
</dbReference>
<evidence type="ECO:0000256" key="8">
    <source>
        <dbReference type="PIRSR" id="PIRSR634016-1"/>
    </source>
</evidence>
<dbReference type="EMBL" id="REGN01002149">
    <property type="protein sequence ID" value="RNA29937.1"/>
    <property type="molecule type" value="Genomic_DNA"/>
</dbReference>
<dbReference type="OrthoDB" id="275509at2759"/>